<evidence type="ECO:0000313" key="4">
    <source>
        <dbReference type="EMBL" id="TBU53841.1"/>
    </source>
</evidence>
<dbReference type="AlphaFoldDB" id="A0A4Q9PIC1"/>
<evidence type="ECO:0000313" key="5">
    <source>
        <dbReference type="Proteomes" id="UP000292082"/>
    </source>
</evidence>
<accession>A0A4Q9PIC1</accession>
<keyword evidence="2" id="KW-0812">Transmembrane</keyword>
<dbReference type="InterPro" id="IPR045338">
    <property type="entry name" value="DUF6535"/>
</dbReference>
<evidence type="ECO:0000259" key="3">
    <source>
        <dbReference type="Pfam" id="PF20153"/>
    </source>
</evidence>
<feature type="transmembrane region" description="Helical" evidence="2">
    <location>
        <begin position="203"/>
        <end position="228"/>
    </location>
</feature>
<keyword evidence="2" id="KW-1133">Transmembrane helix</keyword>
<protein>
    <recommendedName>
        <fullName evidence="3">DUF6535 domain-containing protein</fullName>
    </recommendedName>
</protein>
<evidence type="ECO:0000256" key="1">
    <source>
        <dbReference type="SAM" id="MobiDB-lite"/>
    </source>
</evidence>
<gene>
    <name evidence="4" type="ORF">BD310DRAFT_909254</name>
</gene>
<organism evidence="4 5">
    <name type="scientific">Dichomitus squalens</name>
    <dbReference type="NCBI Taxonomy" id="114155"/>
    <lineage>
        <taxon>Eukaryota</taxon>
        <taxon>Fungi</taxon>
        <taxon>Dikarya</taxon>
        <taxon>Basidiomycota</taxon>
        <taxon>Agaricomycotina</taxon>
        <taxon>Agaricomycetes</taxon>
        <taxon>Polyporales</taxon>
        <taxon>Polyporaceae</taxon>
        <taxon>Dichomitus</taxon>
    </lineage>
</organism>
<dbReference type="Pfam" id="PF20153">
    <property type="entry name" value="DUF6535"/>
    <property type="match status" value="1"/>
</dbReference>
<feature type="domain" description="DUF6535" evidence="3">
    <location>
        <begin position="115"/>
        <end position="287"/>
    </location>
</feature>
<feature type="region of interest" description="Disordered" evidence="1">
    <location>
        <begin position="1"/>
        <end position="53"/>
    </location>
</feature>
<keyword evidence="5" id="KW-1185">Reference proteome</keyword>
<proteinExistence type="predicted"/>
<reference evidence="4 5" key="1">
    <citation type="submission" date="2019-01" db="EMBL/GenBank/DDBJ databases">
        <title>Draft genome sequences of three monokaryotic isolates of the white-rot basidiomycete fungus Dichomitus squalens.</title>
        <authorList>
            <consortium name="DOE Joint Genome Institute"/>
            <person name="Lopez S.C."/>
            <person name="Andreopoulos B."/>
            <person name="Pangilinan J."/>
            <person name="Lipzen A."/>
            <person name="Riley R."/>
            <person name="Ahrendt S."/>
            <person name="Ng V."/>
            <person name="Barry K."/>
            <person name="Daum C."/>
            <person name="Grigoriev I.V."/>
            <person name="Hilden K.S."/>
            <person name="Makela M.R."/>
            <person name="de Vries R.P."/>
        </authorList>
    </citation>
    <scope>NUCLEOTIDE SEQUENCE [LARGE SCALE GENOMIC DNA]</scope>
    <source>
        <strain evidence="4 5">CBS 464.89</strain>
    </source>
</reference>
<feature type="transmembrane region" description="Helical" evidence="2">
    <location>
        <begin position="133"/>
        <end position="155"/>
    </location>
</feature>
<feature type="transmembrane region" description="Helical" evidence="2">
    <location>
        <begin position="270"/>
        <end position="296"/>
    </location>
</feature>
<dbReference type="EMBL" id="ML145203">
    <property type="protein sequence ID" value="TBU53841.1"/>
    <property type="molecule type" value="Genomic_DNA"/>
</dbReference>
<dbReference type="Proteomes" id="UP000292082">
    <property type="component" value="Unassembled WGS sequence"/>
</dbReference>
<name>A0A4Q9PIC1_9APHY</name>
<sequence length="704" mass="77859">MASHNSIEVEHVGNVSPSMPGRDQGQSQDISNRVSDNPGLTGQQRDSQVEAGQGSLPVCSGALPWKIPDSKVVLEHVCDQIILKSVHIQALVKEFRETYTEAEKEKAFASTAKIVQGYSDALVKRWNEEIDMLLVYAGLFSAIVTAFNVQSYLLLQPTPDPTVAVLQQISFQLNSFSVNPPFVNATQPAISLTNVLPPPVESWAVALNILWFSALICSLGSASIGILVKQWLHEYQTGFSGTAAEIARLRQYRLNHFAGLLVLLWNLHRLVAVVASVLVCVVVLFVAVTTVMPIIWSDCCYLSPPTYALLRTKQRLRDTVGVLHSVVFRFLYRYTLYLETIERSPQRAQSLFLRLRHWTMRQSWSSMSSPTWSAREQSIVKGSSLELDVDMIIEAYSSNMDANHLSATAGVILADQDADSDVGYFRSMEAIYTRHLRDSQLASARSPDFLAHALMFSSCNETPPAAPAIWILPNHRLLLALVAIATDPDAEPGSRRRCLQLLAVLFSSDTAELEVIPWKLVRYAAVAVERWLCEELRPSDDRLVDWGDAFILLWILVQCCFAPVSSWERSQEEVETLIACIFRMGVLRKELLLAITRGQLRISLISMSDMSSPGDLLEAVTEVVGFVKSQVAKAHSDDSLWLGLAEDSKILEQTLKRSEALSGVGSGDNGRLDSIPQAAGLGGMQNPRMSVVDSTLTYLIVITA</sequence>
<keyword evidence="2" id="KW-0472">Membrane</keyword>
<feature type="compositionally biased region" description="Polar residues" evidence="1">
    <location>
        <begin position="24"/>
        <end position="46"/>
    </location>
</feature>
<evidence type="ECO:0000256" key="2">
    <source>
        <dbReference type="SAM" id="Phobius"/>
    </source>
</evidence>